<dbReference type="GO" id="GO:0005886">
    <property type="term" value="C:plasma membrane"/>
    <property type="evidence" value="ECO:0007669"/>
    <property type="project" value="UniProtKB-SubCell"/>
</dbReference>
<dbReference type="GO" id="GO:0019646">
    <property type="term" value="P:aerobic electron transport chain"/>
    <property type="evidence" value="ECO:0007669"/>
    <property type="project" value="TreeGrafter"/>
</dbReference>
<dbReference type="GO" id="GO:0009055">
    <property type="term" value="F:electron transfer activity"/>
    <property type="evidence" value="ECO:0007669"/>
    <property type="project" value="TreeGrafter"/>
</dbReference>
<evidence type="ECO:0000256" key="11">
    <source>
        <dbReference type="ARBA" id="ARBA00023136"/>
    </source>
</evidence>
<dbReference type="GO" id="GO:0046872">
    <property type="term" value="F:metal ion binding"/>
    <property type="evidence" value="ECO:0007669"/>
    <property type="project" value="UniProtKB-KW"/>
</dbReference>
<keyword evidence="10" id="KW-0408">Iron</keyword>
<feature type="transmembrane region" description="Helical" evidence="12">
    <location>
        <begin position="14"/>
        <end position="45"/>
    </location>
</feature>
<dbReference type="GO" id="GO:0070069">
    <property type="term" value="C:cytochrome complex"/>
    <property type="evidence" value="ECO:0007669"/>
    <property type="project" value="TreeGrafter"/>
</dbReference>
<feature type="transmembrane region" description="Helical" evidence="12">
    <location>
        <begin position="262"/>
        <end position="282"/>
    </location>
</feature>
<feature type="transmembrane region" description="Helical" evidence="12">
    <location>
        <begin position="90"/>
        <end position="108"/>
    </location>
</feature>
<dbReference type="InterPro" id="IPR003317">
    <property type="entry name" value="Cyt-d_oxidase_su2"/>
</dbReference>
<dbReference type="Pfam" id="PF02322">
    <property type="entry name" value="Cyt_bd_oxida_II"/>
    <property type="match status" value="1"/>
</dbReference>
<reference evidence="13" key="1">
    <citation type="journal article" date="2021" name="PeerJ">
        <title>Extensive microbial diversity within the chicken gut microbiome revealed by metagenomics and culture.</title>
        <authorList>
            <person name="Gilroy R."/>
            <person name="Ravi A."/>
            <person name="Getino M."/>
            <person name="Pursley I."/>
            <person name="Horton D.L."/>
            <person name="Alikhan N.F."/>
            <person name="Baker D."/>
            <person name="Gharbi K."/>
            <person name="Hall N."/>
            <person name="Watson M."/>
            <person name="Adriaenssens E.M."/>
            <person name="Foster-Nyarko E."/>
            <person name="Jarju S."/>
            <person name="Secka A."/>
            <person name="Antonio M."/>
            <person name="Oren A."/>
            <person name="Chaudhuri R.R."/>
            <person name="La Ragione R."/>
            <person name="Hildebrand F."/>
            <person name="Pallen M.J."/>
        </authorList>
    </citation>
    <scope>NUCLEOTIDE SEQUENCE</scope>
    <source>
        <strain evidence="13">ChiHjej10B9-4811</strain>
    </source>
</reference>
<keyword evidence="11 12" id="KW-0472">Membrane</keyword>
<feature type="transmembrane region" description="Helical" evidence="12">
    <location>
        <begin position="66"/>
        <end position="84"/>
    </location>
</feature>
<dbReference type="PIRSF" id="PIRSF000267">
    <property type="entry name" value="Cyt_oxidse_sub2"/>
    <property type="match status" value="1"/>
</dbReference>
<accession>A0A9D2UG72</accession>
<proteinExistence type="inferred from homology"/>
<sequence>MFEPFADQPLLPTLWFAVIGFFWVGYIILDGFDLGVGMLMSRIFAKNEKERRLLLNTIGPVWDGNEVWVVTGGAATFAAFPLWYASLFSALYIPLTLALLALIFRAVAIEYRGKKDSERWIAGWTLAISLGSFFIAFLVGALLALTSTGLPINANGDRVGGAFAWLTPAVFMGGLAMVGVSLVMGLAFIALKTDGEVRHRAGAALVKFSPLLVLPVVVWVIYMQVTTGNGISYALTVLAVLALAAAWFFASRRSEGKAFSGFAVFVGFGVLAIFLALYPNVLPSTLDEAYNLTIAKASSSEYTLRVMSWVGLLGIPILLVYQGWTYWVFRKRLRVESIPDAHDATELATRATRASAHNA</sequence>
<evidence type="ECO:0000256" key="3">
    <source>
        <dbReference type="ARBA" id="ARBA00022448"/>
    </source>
</evidence>
<name>A0A9D2UG72_9MICC</name>
<evidence type="ECO:0000256" key="1">
    <source>
        <dbReference type="ARBA" id="ARBA00004651"/>
    </source>
</evidence>
<keyword evidence="5" id="KW-0349">Heme</keyword>
<keyword evidence="3" id="KW-0813">Transport</keyword>
<feature type="transmembrane region" description="Helical" evidence="12">
    <location>
        <begin position="231"/>
        <end position="250"/>
    </location>
</feature>
<comment type="similarity">
    <text evidence="2">Belongs to the cytochrome ubiquinol oxidase subunit 2 family.</text>
</comment>
<dbReference type="PANTHER" id="PTHR43141:SF5">
    <property type="entry name" value="CYTOCHROME BD-I UBIQUINOL OXIDASE SUBUNIT 2"/>
    <property type="match status" value="1"/>
</dbReference>
<reference evidence="13" key="2">
    <citation type="submission" date="2021-04" db="EMBL/GenBank/DDBJ databases">
        <authorList>
            <person name="Gilroy R."/>
        </authorList>
    </citation>
    <scope>NUCLEOTIDE SEQUENCE</scope>
    <source>
        <strain evidence="13">ChiHjej10B9-4811</strain>
    </source>
</reference>
<organism evidence="13 14">
    <name type="scientific">Candidatus Rothia avistercoris</name>
    <dbReference type="NCBI Taxonomy" id="2840479"/>
    <lineage>
        <taxon>Bacteria</taxon>
        <taxon>Bacillati</taxon>
        <taxon>Actinomycetota</taxon>
        <taxon>Actinomycetes</taxon>
        <taxon>Micrococcales</taxon>
        <taxon>Micrococcaceae</taxon>
        <taxon>Rothia</taxon>
    </lineage>
</organism>
<evidence type="ECO:0000256" key="4">
    <source>
        <dbReference type="ARBA" id="ARBA00022475"/>
    </source>
</evidence>
<dbReference type="AlphaFoldDB" id="A0A9D2UG72"/>
<dbReference type="EMBL" id="DWUS01000192">
    <property type="protein sequence ID" value="HJD51844.1"/>
    <property type="molecule type" value="Genomic_DNA"/>
</dbReference>
<keyword evidence="4" id="KW-1003">Cell membrane</keyword>
<feature type="transmembrane region" description="Helical" evidence="12">
    <location>
        <begin position="302"/>
        <end position="324"/>
    </location>
</feature>
<evidence type="ECO:0000256" key="12">
    <source>
        <dbReference type="SAM" id="Phobius"/>
    </source>
</evidence>
<feature type="transmembrane region" description="Helical" evidence="12">
    <location>
        <begin position="120"/>
        <end position="145"/>
    </location>
</feature>
<feature type="transmembrane region" description="Helical" evidence="12">
    <location>
        <begin position="165"/>
        <end position="191"/>
    </location>
</feature>
<dbReference type="GO" id="GO:0016682">
    <property type="term" value="F:oxidoreductase activity, acting on diphenols and related substances as donors, oxygen as acceptor"/>
    <property type="evidence" value="ECO:0007669"/>
    <property type="project" value="TreeGrafter"/>
</dbReference>
<evidence type="ECO:0000256" key="6">
    <source>
        <dbReference type="ARBA" id="ARBA00022692"/>
    </source>
</evidence>
<evidence type="ECO:0000256" key="7">
    <source>
        <dbReference type="ARBA" id="ARBA00022723"/>
    </source>
</evidence>
<feature type="transmembrane region" description="Helical" evidence="12">
    <location>
        <begin position="203"/>
        <end position="225"/>
    </location>
</feature>
<evidence type="ECO:0000256" key="5">
    <source>
        <dbReference type="ARBA" id="ARBA00022617"/>
    </source>
</evidence>
<protein>
    <submittedName>
        <fullName evidence="13">Cytochrome d ubiquinol oxidase subunit II</fullName>
    </submittedName>
</protein>
<keyword evidence="7" id="KW-0479">Metal-binding</keyword>
<evidence type="ECO:0000256" key="9">
    <source>
        <dbReference type="ARBA" id="ARBA00022989"/>
    </source>
</evidence>
<keyword evidence="8" id="KW-0249">Electron transport</keyword>
<gene>
    <name evidence="13" type="primary">cydB</name>
    <name evidence="13" type="ORF">H9908_08280</name>
</gene>
<comment type="caution">
    <text evidence="13">The sequence shown here is derived from an EMBL/GenBank/DDBJ whole genome shotgun (WGS) entry which is preliminary data.</text>
</comment>
<dbReference type="NCBIfam" id="TIGR00203">
    <property type="entry name" value="cydB"/>
    <property type="match status" value="1"/>
</dbReference>
<evidence type="ECO:0000256" key="8">
    <source>
        <dbReference type="ARBA" id="ARBA00022982"/>
    </source>
</evidence>
<evidence type="ECO:0000256" key="2">
    <source>
        <dbReference type="ARBA" id="ARBA00007543"/>
    </source>
</evidence>
<comment type="subcellular location">
    <subcellularLocation>
        <location evidence="1">Cell membrane</location>
        <topology evidence="1">Multi-pass membrane protein</topology>
    </subcellularLocation>
</comment>
<keyword evidence="9 12" id="KW-1133">Transmembrane helix</keyword>
<evidence type="ECO:0000256" key="10">
    <source>
        <dbReference type="ARBA" id="ARBA00023004"/>
    </source>
</evidence>
<dbReference type="PANTHER" id="PTHR43141">
    <property type="entry name" value="CYTOCHROME BD2 SUBUNIT II"/>
    <property type="match status" value="1"/>
</dbReference>
<dbReference type="Proteomes" id="UP000823908">
    <property type="component" value="Unassembled WGS sequence"/>
</dbReference>
<keyword evidence="6 12" id="KW-0812">Transmembrane</keyword>
<evidence type="ECO:0000313" key="13">
    <source>
        <dbReference type="EMBL" id="HJD51844.1"/>
    </source>
</evidence>
<evidence type="ECO:0000313" key="14">
    <source>
        <dbReference type="Proteomes" id="UP000823908"/>
    </source>
</evidence>